<gene>
    <name evidence="2" type="ORF">N5923_04550</name>
</gene>
<comment type="caution">
    <text evidence="2">The sequence shown here is derived from an EMBL/GenBank/DDBJ whole genome shotgun (WGS) entry which is preliminary data.</text>
</comment>
<evidence type="ECO:0000313" key="2">
    <source>
        <dbReference type="EMBL" id="MCU5776771.1"/>
    </source>
</evidence>
<evidence type="ECO:0000256" key="1">
    <source>
        <dbReference type="SAM" id="Coils"/>
    </source>
</evidence>
<dbReference type="EMBL" id="JAODIM010000036">
    <property type="protein sequence ID" value="MCU5776771.1"/>
    <property type="molecule type" value="Genomic_DNA"/>
</dbReference>
<reference evidence="2" key="1">
    <citation type="submission" date="2022-09" db="EMBL/GenBank/DDBJ databases">
        <title>Winslowiella arboricola sp. nov., isolated from bleeding cankers on broadleaf hosts.</title>
        <authorList>
            <person name="Brady C."/>
            <person name="Kaur S."/>
            <person name="Crampton B."/>
            <person name="Maddock D."/>
            <person name="Arnold D."/>
            <person name="Denman S."/>
        </authorList>
    </citation>
    <scope>NUCLEOTIDE SEQUENCE</scope>
    <source>
        <strain evidence="2">BAC 15a-03b</strain>
    </source>
</reference>
<proteinExistence type="predicted"/>
<keyword evidence="3" id="KW-1185">Reference proteome</keyword>
<dbReference type="RefSeq" id="WP_267145221.1">
    <property type="nucleotide sequence ID" value="NZ_JAODIM010000036.1"/>
</dbReference>
<feature type="coiled-coil region" evidence="1">
    <location>
        <begin position="663"/>
        <end position="690"/>
    </location>
</feature>
<evidence type="ECO:0000313" key="3">
    <source>
        <dbReference type="Proteomes" id="UP001064262"/>
    </source>
</evidence>
<dbReference type="Proteomes" id="UP001064262">
    <property type="component" value="Unassembled WGS sequence"/>
</dbReference>
<accession>A0A9J6PJW4</accession>
<sequence length="2798" mass="317733">MDNNITVTGAAAALCPDRTVLTAVCPLPVSNIQNVQYIAPGDNRYSRHPLCSEGELFFDALDTQPWLQSSSGWPSFSTLSALVKDAIHLQLNRLSRTAVATSLLHMMPADLSKLLAAVLICSHPGKELLSLTGYLGGMELLNQLIHTVAGATSTAAILSGLPGLLLIWLQRHHLSLSESLTESCLILLSSGLALCAAADITQPGWLLNLHEQVLAPVTQLCAESACTTLVTTGITLIVGLYAMLRLSSGSTERLPQANILIHGARIIQGLWALSAKSQDYQRLYNIEHQQQQTKSWYQRTHGKAYQEDLAAKALNRAVLRCLPKAVLRQKDYNSAHFYQAYQQTEQQIINQQLSVCPLGGRDIRPLTAAVKETITENVLSASEDGAVSLPLLVSGAVIAGAAASPSWWRGRTALSLAATGITLATVAGVRYLRQAHTADKPDKSSNICFNMINAIRRFLSSDNTGATLAVELLSWLFDEKSNLDLVRANQLLDSLNITTFRSIDYHDMNDQLVIILSYLLSDENKNSPEEIDNIIIKIHAGYISTWYKFVVEKKNDVIKNILNDLRKECAKEYLARGIHSRFGMNKITEFILSQIVPNLLFMEENGRSHEPLISKNGYYLWNYIGKKLLENRDFGSASITTALREGFIDGFFISGLRIYDNLNSSAAEVVEELKEEYDAINRNAVAYHKQDRELARLPIITMDDIIKKFYPGIDIDAAQDFNILSLLVRTEGHMDNQTRTLIGCTSFRDLIRNLDDGFTLLHQLLPQKTPDALRNYNISGSRKLFSLKDHATRAELYDEFEKSYQDMCEKHLALYNDIVEKAFMNLPEDDFDFLHHHDTCFIAIDFEVKRLSYFQYFFYPKFFRLRPAVREKVLYNRRPHYKVGKFFIAWNRKSQEKRFYLLQIEYIRSHFRQLPIWRLPINKTEDIPALEKSVLDENFIFTDLQPFTDLCGEIKEPNTTIHSHMSRSGEFFSERYQKYKNEICVTFQPEKKNIVIFKERQLGDKHDASLKMLKKEISEDRNQLLNFMKLSAQNLTDTEKSNAKNSMEKFIQSLPLYNCYELARDYIFSGEDNAPPSIIIPTLQALICFGDIYGMRGFSQKISALLQSIKKKHVSRLLKEQQIQRLAKKVDSALKRTDVKSYSESLIIKINAIRDEINKIDDEIITLRSDIKLLLKDVAAIPSLIAFPYLAVGSKKGYLASIFPWVIGTLKTGAKGLLSHKRKARFGFPWQNPLGDKLFEHELYTLPDPVVINQSCTPGKNSEENITLNIFNLFYHDKPTYQQLLFTALHTRDPQSVIATAREHHWIFPENYNQMAMFCFIALTIPVIHYSNMVLTMEDHYKTDKNDVKITEDALWRYYRDVLERPYIKPAVALQEAQQQLIKQASNIISNTLQGTIQAIELNYLFMMQFFLLREDVAALAQAMGTSQAARQTALTRWQRELNFNLERFTLYGSSHSSVQMKFHAAAVGQFAQYCQQVVSRHPPAIILFSHNMDIFLARREQYRLDHPTATLPSADDFTHNWLQIARDLSALYQSFARLEYSAKVLAHYSPEQWEGAAAQSAWLDAMQPWLLEEMHYENFQPALCDAGKNLAQYWRQRQTAAGDKLAIIDNGEVNPLFINDVSRALTESCRHYPRLYFCQVWLTDNGRWFTFLTNEYMPDSHTVRARRQADSIHSSYPLAQPDYQALNETVALPLDKPQLWALESFLHFASQPFHLRLNIYRQDALALKALTRRDAVALINHLIDGQGKLRDYQVMILSRYFPSLNVADDYPPLQLLSDIFQLTTPRAPGLYQFIFHHLQRKLAGGNNRLSLLLAKGFVASESQVIYHLFAAQLPDIDKPDEQALRHYITATLQHLLSFSRGLHHIESRLAAAPLQHFSSRLLCIGAIIARQLRLSATAEADFLHLTWEALHDAGLLSLRDTAIQQMALISGQQPVANQQQATDALHLIAASVQTAVQLQQRLQNCLRHNQWLAGFLHLLTFSGFSAQQQQQLSTMIKTSVQQQHHLLQLALQQLPADDSIQLADALQKADLQVSWYTEWRNNQQSVRVAGLGFHSQQQQGIVLPLGDPHYIPLIFRQLSRSPTEHELISLCFADAQTPHNVTLAPRLQITLAGNQSVTDPASAISLWMQQEMDKLGSLLMQTENESTFVQQKQQLEHWLSQHLFFYDRDDSHDYRFIQQQTHQLVTIASHVDMARWQQPHHLRAPDLPPAADFIQAVTSVMGCETRWPFLTTGLKERGQRYSPTPLSALPTDGFAGFWWDPVSRVCYLGWKQGAERMLYVSLAENRQAIYPLPDDSASAAIWSALNPSDLLSYSLQALRHGEISALTFFDDSVPLAWQLQSAVSSAPPLPTDAIPTLFSGVARLFTCGSGSELQYYFSPDAGSAALPVNATAFSHGGWRLAFTPSADRDSPDLGFSLETQPFDTDWQHTWSLTASSRWQLQPAQNASRLIRAGNFSPTAYLQWGDGAQNCAAMTLASPVLQGSDGSMVFIFSEDHYRRISYRVLDPQGTLCKSPQIPASWPQHSTAASAQQFHAQLETFIAQLEPDYWPLLQEEERDRLRRELAALQQSRYSAFTTAAKAIGSLPFRSVSQQQDMSELMDVFIYLRSSGRHFDNELKQDTSLQDTDITLSSLLSNPLSWREYDLYREDERRAAERFLTLRSAMLQKALRLLKKDPILDNLSTALQNQINQAIILQKQAKSAIEFIKQQSDLPPDDNAAFLLQRHYFAQNNFFSYYQQQLHITPELFAQPWPCLRNDSWPAASRLAWQPALDQLQNLATALPADEKVLNRLLTLSAQQ</sequence>
<organism evidence="2 3">
    <name type="scientific">Winslowiella arboricola</name>
    <dbReference type="NCBI Taxonomy" id="2978220"/>
    <lineage>
        <taxon>Bacteria</taxon>
        <taxon>Pseudomonadati</taxon>
        <taxon>Pseudomonadota</taxon>
        <taxon>Gammaproteobacteria</taxon>
        <taxon>Enterobacterales</taxon>
        <taxon>Erwiniaceae</taxon>
        <taxon>Winslowiella</taxon>
    </lineage>
</organism>
<name>A0A9J6PJW4_9GAMM</name>
<keyword evidence="1" id="KW-0175">Coiled coil</keyword>
<protein>
    <submittedName>
        <fullName evidence="2">Uncharacterized protein</fullName>
    </submittedName>
</protein>